<reference evidence="2 3" key="1">
    <citation type="submission" date="2013-06" db="EMBL/GenBank/DDBJ databases">
        <authorList>
            <person name="Weinstock G."/>
            <person name="Sodergren E."/>
            <person name="Clifton S."/>
            <person name="Fulton L."/>
            <person name="Fulton B."/>
            <person name="Courtney L."/>
            <person name="Fronick C."/>
            <person name="Harrison M."/>
            <person name="Strong C."/>
            <person name="Farmer C."/>
            <person name="Delahaunty K."/>
            <person name="Markovic C."/>
            <person name="Hall O."/>
            <person name="Minx P."/>
            <person name="Tomlinson C."/>
            <person name="Mitreva M."/>
            <person name="Nelson J."/>
            <person name="Hou S."/>
            <person name="Wollam A."/>
            <person name="Pepin K.H."/>
            <person name="Johnson M."/>
            <person name="Bhonagiri V."/>
            <person name="Nash W.E."/>
            <person name="Warren W."/>
            <person name="Chinwalla A."/>
            <person name="Mardis E.R."/>
            <person name="Wilson R.K."/>
        </authorList>
    </citation>
    <scope>NUCLEOTIDE SEQUENCE [LARGE SCALE GENOMIC DNA]</scope>
    <source>
        <strain evidence="2 3">ATCC 51271</strain>
    </source>
</reference>
<feature type="transmembrane region" description="Helical" evidence="1">
    <location>
        <begin position="12"/>
        <end position="29"/>
    </location>
</feature>
<evidence type="ECO:0000256" key="1">
    <source>
        <dbReference type="SAM" id="Phobius"/>
    </source>
</evidence>
<evidence type="ECO:0000313" key="3">
    <source>
        <dbReference type="Proteomes" id="UP000018227"/>
    </source>
</evidence>
<evidence type="ECO:0000313" key="2">
    <source>
        <dbReference type="EMBL" id="ESL02032.1"/>
    </source>
</evidence>
<dbReference type="HOGENOM" id="CLU_3059785_0_0_9"/>
<keyword evidence="1" id="KW-0812">Transmembrane</keyword>
<dbReference type="STRING" id="592026.GCWU0000282_002851"/>
<sequence>MVSITEINKVKKLTVSFAFICIILTIKFSEMIHITSRGFFVIFTGLQNHFHSL</sequence>
<accession>V2Y1S6</accession>
<keyword evidence="1" id="KW-1133">Transmembrane helix</keyword>
<gene>
    <name evidence="2" type="ORF">GCWU0000282_002851</name>
</gene>
<comment type="caution">
    <text evidence="2">The sequence shown here is derived from an EMBL/GenBank/DDBJ whole genome shotgun (WGS) entry which is preliminary data.</text>
</comment>
<keyword evidence="3" id="KW-1185">Reference proteome</keyword>
<dbReference type="AlphaFoldDB" id="V2Y1S6"/>
<proteinExistence type="predicted"/>
<organism evidence="2 3">
    <name type="scientific">Catonella morbi ATCC 51271</name>
    <dbReference type="NCBI Taxonomy" id="592026"/>
    <lineage>
        <taxon>Bacteria</taxon>
        <taxon>Bacillati</taxon>
        <taxon>Bacillota</taxon>
        <taxon>Clostridia</taxon>
        <taxon>Lachnospirales</taxon>
        <taxon>Lachnospiraceae</taxon>
        <taxon>Catonella</taxon>
    </lineage>
</organism>
<name>V2Y1S6_9FIRM</name>
<dbReference type="EMBL" id="ACIL03000017">
    <property type="protein sequence ID" value="ESL02032.1"/>
    <property type="molecule type" value="Genomic_DNA"/>
</dbReference>
<protein>
    <submittedName>
        <fullName evidence="2">Uncharacterized protein</fullName>
    </submittedName>
</protein>
<keyword evidence="1" id="KW-0472">Membrane</keyword>
<dbReference type="Proteomes" id="UP000018227">
    <property type="component" value="Unassembled WGS sequence"/>
</dbReference>